<comment type="caution">
    <text evidence="2">The sequence shown here is derived from an EMBL/GenBank/DDBJ whole genome shotgun (WGS) entry which is preliminary data.</text>
</comment>
<gene>
    <name evidence="2" type="ORF">QQ91_0007105</name>
</gene>
<evidence type="ECO:0000313" key="2">
    <source>
        <dbReference type="EMBL" id="MCM1982590.1"/>
    </source>
</evidence>
<reference evidence="2 3" key="1">
    <citation type="journal article" date="2015" name="Genome Announc.">
        <title>Draft Genome Sequence of Filamentous Marine Cyanobacterium Lyngbya confervoides Strain BDU141951.</title>
        <authorList>
            <person name="Chandrababunaidu M.M."/>
            <person name="Sen D."/>
            <person name="Tripathy S."/>
        </authorList>
    </citation>
    <scope>NUCLEOTIDE SEQUENCE [LARGE SCALE GENOMIC DNA]</scope>
    <source>
        <strain evidence="2 3">BDU141951</strain>
    </source>
</reference>
<name>A0ABD4T2C2_9CYAN</name>
<dbReference type="EMBL" id="JTHE03000044">
    <property type="protein sequence ID" value="MCM1982590.1"/>
    <property type="molecule type" value="Genomic_DNA"/>
</dbReference>
<protein>
    <submittedName>
        <fullName evidence="2">Uncharacterized protein</fullName>
    </submittedName>
</protein>
<feature type="chain" id="PRO_5044862290" evidence="1">
    <location>
        <begin position="28"/>
        <end position="284"/>
    </location>
</feature>
<proteinExistence type="predicted"/>
<feature type="signal peptide" evidence="1">
    <location>
        <begin position="1"/>
        <end position="27"/>
    </location>
</feature>
<evidence type="ECO:0000256" key="1">
    <source>
        <dbReference type="SAM" id="SignalP"/>
    </source>
</evidence>
<accession>A0ABD4T2C2</accession>
<keyword evidence="3" id="KW-1185">Reference proteome</keyword>
<keyword evidence="1" id="KW-0732">Signal</keyword>
<organism evidence="2 3">
    <name type="scientific">Lyngbya confervoides BDU141951</name>
    <dbReference type="NCBI Taxonomy" id="1574623"/>
    <lineage>
        <taxon>Bacteria</taxon>
        <taxon>Bacillati</taxon>
        <taxon>Cyanobacteriota</taxon>
        <taxon>Cyanophyceae</taxon>
        <taxon>Oscillatoriophycideae</taxon>
        <taxon>Oscillatoriales</taxon>
        <taxon>Microcoleaceae</taxon>
        <taxon>Lyngbya</taxon>
    </lineage>
</organism>
<dbReference type="Pfam" id="PF17660">
    <property type="entry name" value="BTRD1"/>
    <property type="match status" value="5"/>
</dbReference>
<dbReference type="AlphaFoldDB" id="A0ABD4T2C2"/>
<evidence type="ECO:0000313" key="3">
    <source>
        <dbReference type="Proteomes" id="UP000031561"/>
    </source>
</evidence>
<sequence length="284" mass="32059">MNIFFKRASWSLLATALLPLWCSSAFASGAWIARHGMTASSYQNNFNTIVGNGYRLTDVSGYTVNGQPRFAALWNQSSSAQSPWVAHHNMTSAQYQQKFDQYVSQGYQLIDVSGYEVNGTDRYAAFWQKRDPNTVWQARHGMSAAQYQQTFNQLVGQGYRLVHINGYSIGGNSRFAAIWIKGGGTPWQARHGMSAAQYQQTFNQLVSQGYRLTDVTGYEENGQARYAAIWIKSGSFPWQARHGMSAAQYQQTFDQLVGQGYRLTHVDGYTVNGQDRYAAIWWKI</sequence>
<dbReference type="RefSeq" id="WP_166274439.1">
    <property type="nucleotide sequence ID" value="NZ_JTHE03000044.1"/>
</dbReference>
<dbReference type="InterPro" id="IPR049511">
    <property type="entry name" value="PGH-like_rpt"/>
</dbReference>
<dbReference type="Proteomes" id="UP000031561">
    <property type="component" value="Unassembled WGS sequence"/>
</dbReference>